<keyword evidence="2" id="KW-1133">Transmembrane helix</keyword>
<evidence type="ECO:0000313" key="3">
    <source>
        <dbReference type="EMBL" id="KAF9325014.1"/>
    </source>
</evidence>
<dbReference type="Proteomes" id="UP000696485">
    <property type="component" value="Unassembled WGS sequence"/>
</dbReference>
<comment type="caution">
    <text evidence="3">The sequence shown here is derived from an EMBL/GenBank/DDBJ whole genome shotgun (WGS) entry which is preliminary data.</text>
</comment>
<name>A0A9P5SBV6_9FUNG</name>
<gene>
    <name evidence="3" type="ORF">BG006_011483</name>
</gene>
<sequence length="97" mass="10364">EGKGTGRAKGNGNGKGKGKAEDDDKAMTDSSSQPQKVEPSATGKVPKLKIVNLSVLGAICWTGVINMVLRIQPVDITPYKERKVTGKNKTKHGHDHE</sequence>
<evidence type="ECO:0000256" key="1">
    <source>
        <dbReference type="SAM" id="MobiDB-lite"/>
    </source>
</evidence>
<feature type="non-terminal residue" evidence="3">
    <location>
        <position position="1"/>
    </location>
</feature>
<evidence type="ECO:0000256" key="2">
    <source>
        <dbReference type="SAM" id="Phobius"/>
    </source>
</evidence>
<dbReference type="AlphaFoldDB" id="A0A9P5SBV6"/>
<organism evidence="3 4">
    <name type="scientific">Podila minutissima</name>
    <dbReference type="NCBI Taxonomy" id="64525"/>
    <lineage>
        <taxon>Eukaryota</taxon>
        <taxon>Fungi</taxon>
        <taxon>Fungi incertae sedis</taxon>
        <taxon>Mucoromycota</taxon>
        <taxon>Mortierellomycotina</taxon>
        <taxon>Mortierellomycetes</taxon>
        <taxon>Mortierellales</taxon>
        <taxon>Mortierellaceae</taxon>
        <taxon>Podila</taxon>
    </lineage>
</organism>
<dbReference type="EMBL" id="JAAAUY010000991">
    <property type="protein sequence ID" value="KAF9325014.1"/>
    <property type="molecule type" value="Genomic_DNA"/>
</dbReference>
<keyword evidence="2" id="KW-0472">Membrane</keyword>
<feature type="compositionally biased region" description="Basic and acidic residues" evidence="1">
    <location>
        <begin position="18"/>
        <end position="27"/>
    </location>
</feature>
<accession>A0A9P5SBV6</accession>
<feature type="transmembrane region" description="Helical" evidence="2">
    <location>
        <begin position="50"/>
        <end position="69"/>
    </location>
</feature>
<evidence type="ECO:0000313" key="4">
    <source>
        <dbReference type="Proteomes" id="UP000696485"/>
    </source>
</evidence>
<proteinExistence type="predicted"/>
<feature type="region of interest" description="Disordered" evidence="1">
    <location>
        <begin position="1"/>
        <end position="45"/>
    </location>
</feature>
<reference evidence="3" key="1">
    <citation type="journal article" date="2020" name="Fungal Divers.">
        <title>Resolving the Mortierellaceae phylogeny through synthesis of multi-gene phylogenetics and phylogenomics.</title>
        <authorList>
            <person name="Vandepol N."/>
            <person name="Liber J."/>
            <person name="Desiro A."/>
            <person name="Na H."/>
            <person name="Kennedy M."/>
            <person name="Barry K."/>
            <person name="Grigoriev I.V."/>
            <person name="Miller A.N."/>
            <person name="O'Donnell K."/>
            <person name="Stajich J.E."/>
            <person name="Bonito G."/>
        </authorList>
    </citation>
    <scope>NUCLEOTIDE SEQUENCE</scope>
    <source>
        <strain evidence="3">NVP1</strain>
    </source>
</reference>
<feature type="compositionally biased region" description="Gly residues" evidence="1">
    <location>
        <begin position="1"/>
        <end position="15"/>
    </location>
</feature>
<keyword evidence="2" id="KW-0812">Transmembrane</keyword>
<protein>
    <submittedName>
        <fullName evidence="3">Uncharacterized protein</fullName>
    </submittedName>
</protein>
<keyword evidence="4" id="KW-1185">Reference proteome</keyword>